<dbReference type="CDD" id="cd13602">
    <property type="entry name" value="PBP2_TRAP_BpDctp6_7"/>
    <property type="match status" value="1"/>
</dbReference>
<feature type="chain" id="PRO_5018121112" evidence="2">
    <location>
        <begin position="23"/>
        <end position="329"/>
    </location>
</feature>
<comment type="caution">
    <text evidence="3">The sequence shown here is derived from an EMBL/GenBank/DDBJ whole genome shotgun (WGS) entry which is preliminary data.</text>
</comment>
<dbReference type="PANTHER" id="PTHR33376">
    <property type="match status" value="1"/>
</dbReference>
<dbReference type="Gene3D" id="3.40.190.170">
    <property type="entry name" value="Bacterial extracellular solute-binding protein, family 7"/>
    <property type="match status" value="1"/>
</dbReference>
<organism evidence="3 4">
    <name type="scientific">Desulfosoma caldarium</name>
    <dbReference type="NCBI Taxonomy" id="610254"/>
    <lineage>
        <taxon>Bacteria</taxon>
        <taxon>Pseudomonadati</taxon>
        <taxon>Thermodesulfobacteriota</taxon>
        <taxon>Syntrophobacteria</taxon>
        <taxon>Syntrophobacterales</taxon>
        <taxon>Syntrophobacteraceae</taxon>
        <taxon>Desulfosoma</taxon>
    </lineage>
</organism>
<dbReference type="AlphaFoldDB" id="A0A3N1VPN7"/>
<dbReference type="EMBL" id="RJVA01000009">
    <property type="protein sequence ID" value="ROR03001.1"/>
    <property type="molecule type" value="Genomic_DNA"/>
</dbReference>
<dbReference type="Proteomes" id="UP000276223">
    <property type="component" value="Unassembled WGS sequence"/>
</dbReference>
<keyword evidence="1 2" id="KW-0732">Signal</keyword>
<sequence length="329" mass="35479">MARKVWIPVFILGLLVCGSAGAADVVKMNLNAIYPATNFHSQGAEEFAKRVKEYTGGTVEIAVHPGGALGFKGPELLKAVKDGTVPMSDILMGVVQGSEKTFGISSLPRMVTSYDEAFKLYQSCKDLYDKAAAKWNQKILYVAPWPPSGLFTTKEIKTAADIKGLKTRTYDKNGADFLANLGGSPVSLPWGEVYAALRTGMIDSVLTSAVSGRDAKLWEVLKYFKKIDYAYPLNMVVINLDYWKALTADQKAAMEKAAIEVQEMQWKKSAADNAESLKAIEENGIAISETDAALAAELDAAADAIIKDFVASAGADVAAVVEGYRKSQK</sequence>
<keyword evidence="4" id="KW-1185">Reference proteome</keyword>
<evidence type="ECO:0000256" key="2">
    <source>
        <dbReference type="SAM" id="SignalP"/>
    </source>
</evidence>
<protein>
    <submittedName>
        <fullName evidence="3">TRAP-type C4-dicarboxylate transport system substrate-binding protein</fullName>
    </submittedName>
</protein>
<evidence type="ECO:0000313" key="4">
    <source>
        <dbReference type="Proteomes" id="UP000276223"/>
    </source>
</evidence>
<dbReference type="PANTHER" id="PTHR33376:SF4">
    <property type="entry name" value="SIALIC ACID-BINDING PERIPLASMIC PROTEIN SIAP"/>
    <property type="match status" value="1"/>
</dbReference>
<dbReference type="NCBIfam" id="NF037995">
    <property type="entry name" value="TRAP_S1"/>
    <property type="match status" value="1"/>
</dbReference>
<name>A0A3N1VPN7_9BACT</name>
<dbReference type="InterPro" id="IPR038404">
    <property type="entry name" value="TRAP_DctP_sf"/>
</dbReference>
<proteinExistence type="predicted"/>
<feature type="signal peptide" evidence="2">
    <location>
        <begin position="1"/>
        <end position="22"/>
    </location>
</feature>
<gene>
    <name evidence="3" type="ORF">EDC27_0256</name>
</gene>
<dbReference type="RefSeq" id="WP_123288804.1">
    <property type="nucleotide sequence ID" value="NZ_RJVA01000009.1"/>
</dbReference>
<evidence type="ECO:0000313" key="3">
    <source>
        <dbReference type="EMBL" id="ROR03001.1"/>
    </source>
</evidence>
<accession>A0A3N1VPN7</accession>
<reference evidence="3 4" key="1">
    <citation type="submission" date="2018-11" db="EMBL/GenBank/DDBJ databases">
        <title>Genomic Encyclopedia of Type Strains, Phase IV (KMG-IV): sequencing the most valuable type-strain genomes for metagenomic binning, comparative biology and taxonomic classification.</title>
        <authorList>
            <person name="Goeker M."/>
        </authorList>
    </citation>
    <scope>NUCLEOTIDE SEQUENCE [LARGE SCALE GENOMIC DNA]</scope>
    <source>
        <strain evidence="3 4">DSM 22027</strain>
    </source>
</reference>
<dbReference type="GO" id="GO:0055085">
    <property type="term" value="P:transmembrane transport"/>
    <property type="evidence" value="ECO:0007669"/>
    <property type="project" value="InterPro"/>
</dbReference>
<dbReference type="InterPro" id="IPR018389">
    <property type="entry name" value="DctP_fam"/>
</dbReference>
<dbReference type="Pfam" id="PF03480">
    <property type="entry name" value="DctP"/>
    <property type="match status" value="1"/>
</dbReference>
<dbReference type="OrthoDB" id="9783941at2"/>
<evidence type="ECO:0000256" key="1">
    <source>
        <dbReference type="ARBA" id="ARBA00022729"/>
    </source>
</evidence>